<accession>A0A7W3JT84</accession>
<evidence type="ECO:0000256" key="1">
    <source>
        <dbReference type="SAM" id="Phobius"/>
    </source>
</evidence>
<feature type="transmembrane region" description="Helical" evidence="1">
    <location>
        <begin position="60"/>
        <end position="80"/>
    </location>
</feature>
<feature type="transmembrane region" description="Helical" evidence="1">
    <location>
        <begin position="167"/>
        <end position="185"/>
    </location>
</feature>
<sequence length="379" mass="40585">MPMHGGPPRTSYIAPVRALEHEAKALLAAAIFLGVGLLVGGLTMWGGVWPLFGANSVGQVAAAVGAISAILSFPAAYVPSISGEDGWHRRHTPHLSRTKRAFDTFGLAVCHGAIILLAILTIFTLMQSVFGDVKFDVLAGSICVGVASSISAYFSYLSGANVSSTSLANVFVVFLVSGGVASMLAATDSRWFDMNLSALGITDGFAGFTFNVTVALSGVIIIVLADYLVNDVDTVFKRRPHYRPWRTRVIRWSFLGLGVSLVIVGLIPVNQSLIVHNIAANALTIIFLFLLVFNRLIVPGFPAMFYIADWILVASLAVAAVLYYPVQYFNLTSYEMLTGSLIFCWIVIFVRNSSAALADGDDVARVPVAPPKRSIPLTP</sequence>
<feature type="transmembrane region" description="Helical" evidence="1">
    <location>
        <begin position="205"/>
        <end position="229"/>
    </location>
</feature>
<reference evidence="2 3" key="1">
    <citation type="submission" date="2020-07" db="EMBL/GenBank/DDBJ databases">
        <title>Sequencing the genomes of 1000 actinobacteria strains.</title>
        <authorList>
            <person name="Klenk H.-P."/>
        </authorList>
    </citation>
    <scope>NUCLEOTIDE SEQUENCE [LARGE SCALE GENOMIC DNA]</scope>
    <source>
        <strain evidence="2 3">DSM 23737</strain>
    </source>
</reference>
<protein>
    <recommendedName>
        <fullName evidence="4">DUF998 domain-containing protein</fullName>
    </recommendedName>
</protein>
<gene>
    <name evidence="2" type="ORF">FB555_000803</name>
</gene>
<dbReference type="Proteomes" id="UP000524237">
    <property type="component" value="Unassembled WGS sequence"/>
</dbReference>
<feature type="transmembrane region" description="Helical" evidence="1">
    <location>
        <begin position="273"/>
        <end position="293"/>
    </location>
</feature>
<evidence type="ECO:0000313" key="3">
    <source>
        <dbReference type="Proteomes" id="UP000524237"/>
    </source>
</evidence>
<keyword evidence="3" id="KW-1185">Reference proteome</keyword>
<evidence type="ECO:0008006" key="4">
    <source>
        <dbReference type="Google" id="ProtNLM"/>
    </source>
</evidence>
<organism evidence="2 3">
    <name type="scientific">Alpinimonas psychrophila</name>
    <dbReference type="NCBI Taxonomy" id="748908"/>
    <lineage>
        <taxon>Bacteria</taxon>
        <taxon>Bacillati</taxon>
        <taxon>Actinomycetota</taxon>
        <taxon>Actinomycetes</taxon>
        <taxon>Micrococcales</taxon>
        <taxon>Microbacteriaceae</taxon>
        <taxon>Alpinimonas</taxon>
    </lineage>
</organism>
<keyword evidence="1" id="KW-0472">Membrane</keyword>
<feature type="transmembrane region" description="Helical" evidence="1">
    <location>
        <begin position="25"/>
        <end position="48"/>
    </location>
</feature>
<comment type="caution">
    <text evidence="2">The sequence shown here is derived from an EMBL/GenBank/DDBJ whole genome shotgun (WGS) entry which is preliminary data.</text>
</comment>
<dbReference type="RefSeq" id="WP_182484113.1">
    <property type="nucleotide sequence ID" value="NZ_JACGWU010000001.1"/>
</dbReference>
<keyword evidence="1" id="KW-1133">Transmembrane helix</keyword>
<feature type="transmembrane region" description="Helical" evidence="1">
    <location>
        <begin position="137"/>
        <end position="155"/>
    </location>
</feature>
<dbReference type="EMBL" id="JACGWU010000001">
    <property type="protein sequence ID" value="MBA8828732.1"/>
    <property type="molecule type" value="Genomic_DNA"/>
</dbReference>
<evidence type="ECO:0000313" key="2">
    <source>
        <dbReference type="EMBL" id="MBA8828732.1"/>
    </source>
</evidence>
<feature type="transmembrane region" description="Helical" evidence="1">
    <location>
        <begin position="331"/>
        <end position="350"/>
    </location>
</feature>
<feature type="transmembrane region" description="Helical" evidence="1">
    <location>
        <begin position="101"/>
        <end position="125"/>
    </location>
</feature>
<keyword evidence="1" id="KW-0812">Transmembrane</keyword>
<feature type="transmembrane region" description="Helical" evidence="1">
    <location>
        <begin position="305"/>
        <end position="325"/>
    </location>
</feature>
<proteinExistence type="predicted"/>
<dbReference type="AlphaFoldDB" id="A0A7W3JT84"/>
<name>A0A7W3JT84_9MICO</name>
<feature type="transmembrane region" description="Helical" evidence="1">
    <location>
        <begin position="249"/>
        <end position="267"/>
    </location>
</feature>